<dbReference type="PANTHER" id="PTHR43792:SF8">
    <property type="entry name" value="[RIBOSOMAL PROTEIN US5]-ALANINE N-ACETYLTRANSFERASE"/>
    <property type="match status" value="1"/>
</dbReference>
<keyword evidence="6" id="KW-1185">Reference proteome</keyword>
<dbReference type="AlphaFoldDB" id="A0A9X2EGN0"/>
<evidence type="ECO:0000313" key="6">
    <source>
        <dbReference type="Proteomes" id="UP001139157"/>
    </source>
</evidence>
<keyword evidence="1" id="KW-0808">Transferase</keyword>
<gene>
    <name evidence="5" type="ORF">NDR86_33330</name>
</gene>
<accession>A0A9X2EGN0</accession>
<evidence type="ECO:0000256" key="1">
    <source>
        <dbReference type="ARBA" id="ARBA00022679"/>
    </source>
</evidence>
<protein>
    <submittedName>
        <fullName evidence="5">GNAT family N-acetyltransferase</fullName>
    </submittedName>
</protein>
<dbReference type="InterPro" id="IPR016181">
    <property type="entry name" value="Acyl_CoA_acyltransferase"/>
</dbReference>
<dbReference type="PANTHER" id="PTHR43792">
    <property type="entry name" value="GNAT FAMILY, PUTATIVE (AFU_ORTHOLOGUE AFUA_3G00765)-RELATED-RELATED"/>
    <property type="match status" value="1"/>
</dbReference>
<evidence type="ECO:0000256" key="3">
    <source>
        <dbReference type="ARBA" id="ARBA00038502"/>
    </source>
</evidence>
<dbReference type="Proteomes" id="UP001139157">
    <property type="component" value="Unassembled WGS sequence"/>
</dbReference>
<feature type="domain" description="N-acetyltransferase" evidence="4">
    <location>
        <begin position="13"/>
        <end position="182"/>
    </location>
</feature>
<dbReference type="Pfam" id="PF13302">
    <property type="entry name" value="Acetyltransf_3"/>
    <property type="match status" value="1"/>
</dbReference>
<proteinExistence type="inferred from homology"/>
<dbReference type="GO" id="GO:0016747">
    <property type="term" value="F:acyltransferase activity, transferring groups other than amino-acyl groups"/>
    <property type="evidence" value="ECO:0007669"/>
    <property type="project" value="InterPro"/>
</dbReference>
<sequence>MSGPEESLRYGGVELRRLRDTDEETLHRVVNESLAHLRPWMSWVTPAGEHPRAAIAQFLAHTRAAWDAGDSYSYAITVNGQIIGACGLEQRIGPDGLEVGYWLHPAYTGHGYATAAAAALVDQAFALSGIERVQIWHDIANTASAAVPRRLGFTQIARRTPPRDPMTPGEVGVDVVWELLRPTEDVPAPSDRRRGG</sequence>
<dbReference type="InterPro" id="IPR051531">
    <property type="entry name" value="N-acetyltransferase"/>
</dbReference>
<comment type="similarity">
    <text evidence="3">Belongs to the acetyltransferase family. RimJ subfamily.</text>
</comment>
<dbReference type="InterPro" id="IPR000182">
    <property type="entry name" value="GNAT_dom"/>
</dbReference>
<evidence type="ECO:0000259" key="4">
    <source>
        <dbReference type="PROSITE" id="PS51186"/>
    </source>
</evidence>
<reference evidence="5" key="1">
    <citation type="submission" date="2022-06" db="EMBL/GenBank/DDBJ databases">
        <title>Novel species in genus nocardia.</title>
        <authorList>
            <person name="Li F."/>
        </authorList>
    </citation>
    <scope>NUCLEOTIDE SEQUENCE</scope>
    <source>
        <strain evidence="5">CDC141</strain>
    </source>
</reference>
<evidence type="ECO:0000313" key="5">
    <source>
        <dbReference type="EMBL" id="MCM6778383.1"/>
    </source>
</evidence>
<dbReference type="SUPFAM" id="SSF55729">
    <property type="entry name" value="Acyl-CoA N-acyltransferases (Nat)"/>
    <property type="match status" value="1"/>
</dbReference>
<dbReference type="PROSITE" id="PS51186">
    <property type="entry name" value="GNAT"/>
    <property type="match status" value="1"/>
</dbReference>
<evidence type="ECO:0000256" key="2">
    <source>
        <dbReference type="ARBA" id="ARBA00023315"/>
    </source>
</evidence>
<comment type="caution">
    <text evidence="5">The sequence shown here is derived from an EMBL/GenBank/DDBJ whole genome shotgun (WGS) entry which is preliminary data.</text>
</comment>
<name>A0A9X2EGN0_9NOCA</name>
<organism evidence="5 6">
    <name type="scientific">Nocardia pulmonis</name>
    <dbReference type="NCBI Taxonomy" id="2951408"/>
    <lineage>
        <taxon>Bacteria</taxon>
        <taxon>Bacillati</taxon>
        <taxon>Actinomycetota</taxon>
        <taxon>Actinomycetes</taxon>
        <taxon>Mycobacteriales</taxon>
        <taxon>Nocardiaceae</taxon>
        <taxon>Nocardia</taxon>
    </lineage>
</organism>
<keyword evidence="2" id="KW-0012">Acyltransferase</keyword>
<dbReference type="Gene3D" id="3.40.630.30">
    <property type="match status" value="1"/>
</dbReference>
<dbReference type="EMBL" id="JAMRXG010000021">
    <property type="protein sequence ID" value="MCM6778383.1"/>
    <property type="molecule type" value="Genomic_DNA"/>
</dbReference>
<dbReference type="RefSeq" id="WP_251917889.1">
    <property type="nucleotide sequence ID" value="NZ_JAMRXG010000021.1"/>
</dbReference>